<organism evidence="1 2">
    <name type="scientific">Halanaerobium kushneri</name>
    <dbReference type="NCBI Taxonomy" id="56779"/>
    <lineage>
        <taxon>Bacteria</taxon>
        <taxon>Bacillati</taxon>
        <taxon>Bacillota</taxon>
        <taxon>Clostridia</taxon>
        <taxon>Halanaerobiales</taxon>
        <taxon>Halanaerobiaceae</taxon>
        <taxon>Halanaerobium</taxon>
    </lineage>
</organism>
<proteinExistence type="predicted"/>
<gene>
    <name evidence="1" type="ORF">SAMN05421834_10850</name>
</gene>
<dbReference type="STRING" id="56779.SAMN05421834_10850"/>
<dbReference type="AlphaFoldDB" id="A0A1N6VMB0"/>
<sequence length="605" mass="71087">MFKKLNQKIIDHYLESVPQNDLQQLLSSILKDKVENSDLTEDYKKIADFYQKSRKRAGAEKEKFLERLDSENLKLDEISSLELAEAFFPEHKLNYSQKTIENLREQRKLKINKLNDNQIEDPFAEILFASNILLTMPADFNKVNPTLREKLNESEKQQYFYDHPIPLDIDDQKNEIIYGLKHLNQAVKAETDQRLDLLLSISVTHPSINKIAREYIESKLENIELEHLNIYLFTENESEKLLEEFILPFISDGIKASDLKSTVGAAGSYGRHYSFLKAVALWWQKYINSDLKATFKIDLDQVFDQQKLKEETGHYAFENFKSPLWGARAVDSQGRRVELGMIAGQLVNDSDIEKSIYELDIKRPKAELKYDQYIFFKAKPQYISTAAEMGYRADSKIDTILRYHVTGGTNGILIKALKKYKPFCPTFIGRAEDQAYLLSVLFEEHDSSYLRYYHQDGLIMRHDKKSFIGTEIKNSKISKLIGDYERIIIFSHYVRNILNDYQRLREELFPFTAAFISQIPVLLIYYRSILKAYQLAESDENQALDFLTELTERLEDIYNKVDQNYYQQRFLLEKKVWNEYYQILDDEKVEDQKLLDGFTTRIKIK</sequence>
<protein>
    <submittedName>
        <fullName evidence="1">Uncharacterized protein</fullName>
    </submittedName>
</protein>
<dbReference type="Proteomes" id="UP000185669">
    <property type="component" value="Unassembled WGS sequence"/>
</dbReference>
<dbReference type="EMBL" id="FTNC01000008">
    <property type="protein sequence ID" value="SIQ78846.1"/>
    <property type="molecule type" value="Genomic_DNA"/>
</dbReference>
<evidence type="ECO:0000313" key="2">
    <source>
        <dbReference type="Proteomes" id="UP000185669"/>
    </source>
</evidence>
<evidence type="ECO:0000313" key="1">
    <source>
        <dbReference type="EMBL" id="SIQ78846.1"/>
    </source>
</evidence>
<accession>A0A1N6VMB0</accession>
<dbReference type="RefSeq" id="WP_076544668.1">
    <property type="nucleotide sequence ID" value="NZ_FTNC01000008.1"/>
</dbReference>
<name>A0A1N6VMB0_9FIRM</name>
<keyword evidence="2" id="KW-1185">Reference proteome</keyword>
<dbReference type="OrthoDB" id="5843584at2"/>
<reference evidence="2" key="1">
    <citation type="submission" date="2017-01" db="EMBL/GenBank/DDBJ databases">
        <authorList>
            <person name="Varghese N."/>
            <person name="Submissions S."/>
        </authorList>
    </citation>
    <scope>NUCLEOTIDE SEQUENCE [LARGE SCALE GENOMIC DNA]</scope>
    <source>
        <strain evidence="2">ATCC 700103</strain>
    </source>
</reference>